<accession>A0AAV5TQM0</accession>
<dbReference type="AlphaFoldDB" id="A0AAV5TQM0"/>
<name>A0AAV5TQM0_9BILA</name>
<reference evidence="1" key="1">
    <citation type="submission" date="2023-10" db="EMBL/GenBank/DDBJ databases">
        <title>Genome assembly of Pristionchus species.</title>
        <authorList>
            <person name="Yoshida K."/>
            <person name="Sommer R.J."/>
        </authorList>
    </citation>
    <scope>NUCLEOTIDE SEQUENCE</scope>
    <source>
        <strain evidence="1">RS0144</strain>
    </source>
</reference>
<proteinExistence type="predicted"/>
<comment type="caution">
    <text evidence="1">The sequence shown here is derived from an EMBL/GenBank/DDBJ whole genome shotgun (WGS) entry which is preliminary data.</text>
</comment>
<protein>
    <submittedName>
        <fullName evidence="1">Uncharacterized protein</fullName>
    </submittedName>
</protein>
<keyword evidence="2" id="KW-1185">Reference proteome</keyword>
<evidence type="ECO:0000313" key="2">
    <source>
        <dbReference type="Proteomes" id="UP001432027"/>
    </source>
</evidence>
<dbReference type="EMBL" id="BTSX01000004">
    <property type="protein sequence ID" value="GMS96646.1"/>
    <property type="molecule type" value="Genomic_DNA"/>
</dbReference>
<organism evidence="1 2">
    <name type="scientific">Pristionchus entomophagus</name>
    <dbReference type="NCBI Taxonomy" id="358040"/>
    <lineage>
        <taxon>Eukaryota</taxon>
        <taxon>Metazoa</taxon>
        <taxon>Ecdysozoa</taxon>
        <taxon>Nematoda</taxon>
        <taxon>Chromadorea</taxon>
        <taxon>Rhabditida</taxon>
        <taxon>Rhabditina</taxon>
        <taxon>Diplogasteromorpha</taxon>
        <taxon>Diplogasteroidea</taxon>
        <taxon>Neodiplogasteridae</taxon>
        <taxon>Pristionchus</taxon>
    </lineage>
</organism>
<sequence>RKGNLVVDVLENLFDDCFARYDVEDGEDALVDEAGQQTSGGAPSKCLEVFEAVDLVPEVLPFAQLGHYVVVSLRLHVRYNDEQVDHEDEVARHEGDLSHNMQLHVLDASSRQPECAQSRHPYVNEEEDRVHPIHVPMNNGGEDREEGKGECRHELEQSEQEAYLLHDWNRRIGVRCLSDGTVGLHGVR</sequence>
<evidence type="ECO:0000313" key="1">
    <source>
        <dbReference type="EMBL" id="GMS96646.1"/>
    </source>
</evidence>
<feature type="non-terminal residue" evidence="1">
    <location>
        <position position="1"/>
    </location>
</feature>
<gene>
    <name evidence="1" type="ORF">PENTCL1PPCAC_18821</name>
</gene>
<dbReference type="Proteomes" id="UP001432027">
    <property type="component" value="Unassembled WGS sequence"/>
</dbReference>